<dbReference type="EMBL" id="GISG01123784">
    <property type="protein sequence ID" value="MBA4641373.1"/>
    <property type="molecule type" value="Transcribed_RNA"/>
</dbReference>
<proteinExistence type="predicted"/>
<dbReference type="GO" id="GO:0009535">
    <property type="term" value="C:chloroplast thylakoid membrane"/>
    <property type="evidence" value="ECO:0007669"/>
    <property type="project" value="TreeGrafter"/>
</dbReference>
<protein>
    <recommendedName>
        <fullName evidence="3">Transmembrane protein</fullName>
    </recommendedName>
</protein>
<dbReference type="AlphaFoldDB" id="A0A7C8ZEP5"/>
<dbReference type="PANTHER" id="PTHR37716">
    <property type="entry name" value="OS07G0568900 PROTEIN"/>
    <property type="match status" value="1"/>
</dbReference>
<organism evidence="2">
    <name type="scientific">Opuntia streptacantha</name>
    <name type="common">Prickly pear cactus</name>
    <name type="synonym">Opuntia cardona</name>
    <dbReference type="NCBI Taxonomy" id="393608"/>
    <lineage>
        <taxon>Eukaryota</taxon>
        <taxon>Viridiplantae</taxon>
        <taxon>Streptophyta</taxon>
        <taxon>Embryophyta</taxon>
        <taxon>Tracheophyta</taxon>
        <taxon>Spermatophyta</taxon>
        <taxon>Magnoliopsida</taxon>
        <taxon>eudicotyledons</taxon>
        <taxon>Gunneridae</taxon>
        <taxon>Pentapetalae</taxon>
        <taxon>Caryophyllales</taxon>
        <taxon>Cactineae</taxon>
        <taxon>Cactaceae</taxon>
        <taxon>Opuntioideae</taxon>
        <taxon>Opuntia</taxon>
    </lineage>
</organism>
<reference evidence="2" key="1">
    <citation type="journal article" date="2013" name="J. Plant Res.">
        <title>Effect of fungi and light on seed germination of three Opuntia species from semiarid lands of central Mexico.</title>
        <authorList>
            <person name="Delgado-Sanchez P."/>
            <person name="Jimenez-Bremont J.F."/>
            <person name="Guerrero-Gonzalez Mde L."/>
            <person name="Flores J."/>
        </authorList>
    </citation>
    <scope>NUCLEOTIDE SEQUENCE</scope>
    <source>
        <tissue evidence="2">Cladode</tissue>
    </source>
</reference>
<evidence type="ECO:0008006" key="3">
    <source>
        <dbReference type="Google" id="ProtNLM"/>
    </source>
</evidence>
<evidence type="ECO:0000256" key="1">
    <source>
        <dbReference type="SAM" id="Phobius"/>
    </source>
</evidence>
<feature type="transmembrane region" description="Helical" evidence="1">
    <location>
        <begin position="133"/>
        <end position="156"/>
    </location>
</feature>
<dbReference type="EMBL" id="GISG01123785">
    <property type="protein sequence ID" value="MBA4641374.1"/>
    <property type="molecule type" value="Transcribed_RNA"/>
</dbReference>
<dbReference type="PANTHER" id="PTHR37716:SF1">
    <property type="entry name" value="OS07G0568900 PROTEIN"/>
    <property type="match status" value="1"/>
</dbReference>
<keyword evidence="1" id="KW-1133">Transmembrane helix</keyword>
<name>A0A7C8ZEP5_OPUST</name>
<sequence length="163" mass="18926">MHHLLLLLHNNLYPQTPPLRIIQRCFYSFNHNKHNPEIFSFSSVNSHGRTLDHHGIKTRTRRNEKWCVSAAMERESKFEVDPEKARQALNELDQQLETLSRKQINPPKIRASSLNSNLKEQMKDENIEISGSFLAFTAFSLFAFSIFYNVLFLTVIKPSIDGP</sequence>
<evidence type="ECO:0000313" key="2">
    <source>
        <dbReference type="EMBL" id="MBA4641374.1"/>
    </source>
</evidence>
<accession>A0A7C8ZEP5</accession>
<keyword evidence="1" id="KW-0812">Transmembrane</keyword>
<reference evidence="2" key="2">
    <citation type="submission" date="2020-07" db="EMBL/GenBank/DDBJ databases">
        <authorList>
            <person name="Vera ALvarez R."/>
            <person name="Arias-Moreno D.M."/>
            <person name="Jimenez-Jacinto V."/>
            <person name="Jimenez-Bremont J.F."/>
            <person name="Swaminathan K."/>
            <person name="Moose S.P."/>
            <person name="Guerrero-Gonzalez M.L."/>
            <person name="Marino-Ramirez L."/>
            <person name="Landsman D."/>
            <person name="Rodriguez-Kessler M."/>
            <person name="Delgado-Sanchez P."/>
        </authorList>
    </citation>
    <scope>NUCLEOTIDE SEQUENCE</scope>
    <source>
        <tissue evidence="2">Cladode</tissue>
    </source>
</reference>
<keyword evidence="1" id="KW-0472">Membrane</keyword>